<dbReference type="HOGENOM" id="CLU_135719_0_0_1"/>
<sequence length="167" mass="17602">MSRDGNNMILPRGGGNGKAHGALFARSCVLVRDFAADGEKERKFGAMAIQNTSLSSHCGPSAGWRLKPVSRRTITGDRAEQWCRDSSASRAGVDRGGSQPASETDRGRWSAAWTPGFFRRGPCPRVGMATGRGSVGPAFLGGTQQGQTAPTWAQGKHGPPAVYTALT</sequence>
<dbReference type="RefSeq" id="XP_007713946.1">
    <property type="nucleotide sequence ID" value="XM_007715756.1"/>
</dbReference>
<feature type="compositionally biased region" description="Basic and acidic residues" evidence="1">
    <location>
        <begin position="74"/>
        <end position="83"/>
    </location>
</feature>
<proteinExistence type="predicted"/>
<dbReference type="AlphaFoldDB" id="W6XWG8"/>
<organism evidence="2 3">
    <name type="scientific">Cochliobolus carbonum (strain 26-R-13)</name>
    <name type="common">Maize leaf spot fungus</name>
    <name type="synonym">Bipolaris zeicola</name>
    <dbReference type="NCBI Taxonomy" id="930089"/>
    <lineage>
        <taxon>Eukaryota</taxon>
        <taxon>Fungi</taxon>
        <taxon>Dikarya</taxon>
        <taxon>Ascomycota</taxon>
        <taxon>Pezizomycotina</taxon>
        <taxon>Dothideomycetes</taxon>
        <taxon>Pleosporomycetidae</taxon>
        <taxon>Pleosporales</taxon>
        <taxon>Pleosporineae</taxon>
        <taxon>Pleosporaceae</taxon>
        <taxon>Bipolaris</taxon>
    </lineage>
</organism>
<protein>
    <submittedName>
        <fullName evidence="2">Uncharacterized protein</fullName>
    </submittedName>
</protein>
<dbReference type="GeneID" id="19146225"/>
<evidence type="ECO:0000313" key="2">
    <source>
        <dbReference type="EMBL" id="EUC31757.1"/>
    </source>
</evidence>
<accession>W6XWG8</accession>
<name>W6XWG8_COCC2</name>
<dbReference type="EMBL" id="KI964652">
    <property type="protein sequence ID" value="EUC31757.1"/>
    <property type="molecule type" value="Genomic_DNA"/>
</dbReference>
<dbReference type="KEGG" id="bze:COCCADRAFT_27604"/>
<evidence type="ECO:0000256" key="1">
    <source>
        <dbReference type="SAM" id="MobiDB-lite"/>
    </source>
</evidence>
<gene>
    <name evidence="2" type="ORF">COCCADRAFT_27604</name>
</gene>
<dbReference type="Proteomes" id="UP000053841">
    <property type="component" value="Unassembled WGS sequence"/>
</dbReference>
<feature type="region of interest" description="Disordered" evidence="1">
    <location>
        <begin position="134"/>
        <end position="167"/>
    </location>
</feature>
<evidence type="ECO:0000313" key="3">
    <source>
        <dbReference type="Proteomes" id="UP000053841"/>
    </source>
</evidence>
<reference evidence="2 3" key="1">
    <citation type="journal article" date="2013" name="PLoS Genet.">
        <title>Comparative genome structure, secondary metabolite, and effector coding capacity across Cochliobolus pathogens.</title>
        <authorList>
            <person name="Condon B.J."/>
            <person name="Leng Y."/>
            <person name="Wu D."/>
            <person name="Bushley K.E."/>
            <person name="Ohm R.A."/>
            <person name="Otillar R."/>
            <person name="Martin J."/>
            <person name="Schackwitz W."/>
            <person name="Grimwood J."/>
            <person name="MohdZainudin N."/>
            <person name="Xue C."/>
            <person name="Wang R."/>
            <person name="Manning V.A."/>
            <person name="Dhillon B."/>
            <person name="Tu Z.J."/>
            <person name="Steffenson B.J."/>
            <person name="Salamov A."/>
            <person name="Sun H."/>
            <person name="Lowry S."/>
            <person name="LaButti K."/>
            <person name="Han J."/>
            <person name="Copeland A."/>
            <person name="Lindquist E."/>
            <person name="Barry K."/>
            <person name="Schmutz J."/>
            <person name="Baker S.E."/>
            <person name="Ciuffetti L.M."/>
            <person name="Grigoriev I.V."/>
            <person name="Zhong S."/>
            <person name="Turgeon B.G."/>
        </authorList>
    </citation>
    <scope>NUCLEOTIDE SEQUENCE [LARGE SCALE GENOMIC DNA]</scope>
    <source>
        <strain evidence="2 3">26-R-13</strain>
    </source>
</reference>
<keyword evidence="3" id="KW-1185">Reference proteome</keyword>
<feature type="region of interest" description="Disordered" evidence="1">
    <location>
        <begin position="74"/>
        <end position="108"/>
    </location>
</feature>